<evidence type="ECO:0000256" key="4">
    <source>
        <dbReference type="ARBA" id="ARBA00022605"/>
    </source>
</evidence>
<accession>A0A381ZL27</accession>
<dbReference type="GO" id="GO:0005524">
    <property type="term" value="F:ATP binding"/>
    <property type="evidence" value="ECO:0007669"/>
    <property type="project" value="UniProtKB-KW"/>
</dbReference>
<dbReference type="UniPathway" id="UPA00053">
    <property type="reaction ID" value="UER00088"/>
</dbReference>
<dbReference type="Gene3D" id="3.40.50.300">
    <property type="entry name" value="P-loop containing nucleotide triphosphate hydrolases"/>
    <property type="match status" value="1"/>
</dbReference>
<dbReference type="EC" id="2.7.1.71" evidence="3"/>
<evidence type="ECO:0000256" key="6">
    <source>
        <dbReference type="ARBA" id="ARBA00022741"/>
    </source>
</evidence>
<dbReference type="InterPro" id="IPR023000">
    <property type="entry name" value="Shikimate_kinase_CS"/>
</dbReference>
<dbReference type="HAMAP" id="MF_00109">
    <property type="entry name" value="Shikimate_kinase"/>
    <property type="match status" value="1"/>
</dbReference>
<comment type="similarity">
    <text evidence="2">Belongs to the shikimate kinase family.</text>
</comment>
<keyword evidence="9" id="KW-0057">Aromatic amino acid biosynthesis</keyword>
<dbReference type="PRINTS" id="PR01100">
    <property type="entry name" value="SHIKIMTKNASE"/>
</dbReference>
<evidence type="ECO:0000256" key="1">
    <source>
        <dbReference type="ARBA" id="ARBA00004842"/>
    </source>
</evidence>
<dbReference type="Pfam" id="PF01202">
    <property type="entry name" value="SKI"/>
    <property type="match status" value="1"/>
</dbReference>
<dbReference type="InterPro" id="IPR031322">
    <property type="entry name" value="Shikimate/glucono_kinase"/>
</dbReference>
<keyword evidence="5" id="KW-0808">Transferase</keyword>
<evidence type="ECO:0000256" key="8">
    <source>
        <dbReference type="ARBA" id="ARBA00022840"/>
    </source>
</evidence>
<keyword evidence="4" id="KW-0028">Amino-acid biosynthesis</keyword>
<dbReference type="AlphaFoldDB" id="A0A381ZL27"/>
<evidence type="ECO:0000256" key="3">
    <source>
        <dbReference type="ARBA" id="ARBA00012154"/>
    </source>
</evidence>
<keyword evidence="6" id="KW-0547">Nucleotide-binding</keyword>
<gene>
    <name evidence="11" type="ORF">METZ01_LOCUS142733</name>
</gene>
<evidence type="ECO:0000256" key="2">
    <source>
        <dbReference type="ARBA" id="ARBA00006997"/>
    </source>
</evidence>
<dbReference type="InterPro" id="IPR000623">
    <property type="entry name" value="Shikimate_kinase/TSH1"/>
</dbReference>
<dbReference type="EMBL" id="UINC01021723">
    <property type="protein sequence ID" value="SVA89879.1"/>
    <property type="molecule type" value="Genomic_DNA"/>
</dbReference>
<evidence type="ECO:0000256" key="7">
    <source>
        <dbReference type="ARBA" id="ARBA00022777"/>
    </source>
</evidence>
<dbReference type="GO" id="GO:0004765">
    <property type="term" value="F:shikimate kinase activity"/>
    <property type="evidence" value="ECO:0007669"/>
    <property type="project" value="UniProtKB-EC"/>
</dbReference>
<evidence type="ECO:0000256" key="10">
    <source>
        <dbReference type="ARBA" id="ARBA00048567"/>
    </source>
</evidence>
<dbReference type="PROSITE" id="PS01128">
    <property type="entry name" value="SHIKIMATE_KINASE"/>
    <property type="match status" value="1"/>
</dbReference>
<protein>
    <recommendedName>
        <fullName evidence="3">shikimate kinase</fullName>
        <ecNumber evidence="3">2.7.1.71</ecNumber>
    </recommendedName>
</protein>
<comment type="catalytic activity">
    <reaction evidence="10">
        <text>shikimate + ATP = 3-phosphoshikimate + ADP + H(+)</text>
        <dbReference type="Rhea" id="RHEA:13121"/>
        <dbReference type="ChEBI" id="CHEBI:15378"/>
        <dbReference type="ChEBI" id="CHEBI:30616"/>
        <dbReference type="ChEBI" id="CHEBI:36208"/>
        <dbReference type="ChEBI" id="CHEBI:145989"/>
        <dbReference type="ChEBI" id="CHEBI:456216"/>
        <dbReference type="EC" id="2.7.1.71"/>
    </reaction>
</comment>
<comment type="pathway">
    <text evidence="1">Metabolic intermediate biosynthesis; chorismate biosynthesis; chorismate from D-erythrose 4-phosphate and phosphoenolpyruvate: step 5/7.</text>
</comment>
<dbReference type="InterPro" id="IPR027417">
    <property type="entry name" value="P-loop_NTPase"/>
</dbReference>
<dbReference type="GO" id="GO:0009423">
    <property type="term" value="P:chorismate biosynthetic process"/>
    <property type="evidence" value="ECO:0007669"/>
    <property type="project" value="UniProtKB-UniPathway"/>
</dbReference>
<name>A0A381ZL27_9ZZZZ</name>
<evidence type="ECO:0000313" key="11">
    <source>
        <dbReference type="EMBL" id="SVA89879.1"/>
    </source>
</evidence>
<dbReference type="PANTHER" id="PTHR21087:SF16">
    <property type="entry name" value="SHIKIMATE KINASE 1, CHLOROPLASTIC"/>
    <property type="match status" value="1"/>
</dbReference>
<keyword evidence="7" id="KW-0418">Kinase</keyword>
<dbReference type="PANTHER" id="PTHR21087">
    <property type="entry name" value="SHIKIMATE KINASE"/>
    <property type="match status" value="1"/>
</dbReference>
<proteinExistence type="inferred from homology"/>
<dbReference type="SUPFAM" id="SSF52540">
    <property type="entry name" value="P-loop containing nucleoside triphosphate hydrolases"/>
    <property type="match status" value="1"/>
</dbReference>
<reference evidence="11" key="1">
    <citation type="submission" date="2018-05" db="EMBL/GenBank/DDBJ databases">
        <authorList>
            <person name="Lanie J.A."/>
            <person name="Ng W.-L."/>
            <person name="Kazmierczak K.M."/>
            <person name="Andrzejewski T.M."/>
            <person name="Davidsen T.M."/>
            <person name="Wayne K.J."/>
            <person name="Tettelin H."/>
            <person name="Glass J.I."/>
            <person name="Rusch D."/>
            <person name="Podicherti R."/>
            <person name="Tsui H.-C.T."/>
            <person name="Winkler M.E."/>
        </authorList>
    </citation>
    <scope>NUCLEOTIDE SEQUENCE</scope>
</reference>
<dbReference type="GO" id="GO:0009073">
    <property type="term" value="P:aromatic amino acid family biosynthetic process"/>
    <property type="evidence" value="ECO:0007669"/>
    <property type="project" value="UniProtKB-KW"/>
</dbReference>
<evidence type="ECO:0000256" key="5">
    <source>
        <dbReference type="ARBA" id="ARBA00022679"/>
    </source>
</evidence>
<sequence length="175" mass="19632">MNTSSNVYLIGPMGVGKTTIGKALAKNLALEFVDSDQEIENRTGVSIMTIFDIEGDAGFRDREVKVILEMAKRRGIVLATGGGAILRPENRQALRNSGLVVYLHATVEMQLERTRNSRNRPLLNKGSRRSVIEDLMQEREPLYRQEADIVYVTDSRSPQAAAREIASEIREKWQS</sequence>
<dbReference type="CDD" id="cd00464">
    <property type="entry name" value="SK"/>
    <property type="match status" value="1"/>
</dbReference>
<keyword evidence="8" id="KW-0067">ATP-binding</keyword>
<dbReference type="GO" id="GO:0008652">
    <property type="term" value="P:amino acid biosynthetic process"/>
    <property type="evidence" value="ECO:0007669"/>
    <property type="project" value="UniProtKB-KW"/>
</dbReference>
<dbReference type="NCBIfam" id="NF003456">
    <property type="entry name" value="PRK05057.1"/>
    <property type="match status" value="1"/>
</dbReference>
<organism evidence="11">
    <name type="scientific">marine metagenome</name>
    <dbReference type="NCBI Taxonomy" id="408172"/>
    <lineage>
        <taxon>unclassified sequences</taxon>
        <taxon>metagenomes</taxon>
        <taxon>ecological metagenomes</taxon>
    </lineage>
</organism>
<evidence type="ECO:0000256" key="9">
    <source>
        <dbReference type="ARBA" id="ARBA00023141"/>
    </source>
</evidence>
<dbReference type="GO" id="GO:0005829">
    <property type="term" value="C:cytosol"/>
    <property type="evidence" value="ECO:0007669"/>
    <property type="project" value="TreeGrafter"/>
</dbReference>